<dbReference type="STRING" id="1795632.TH606_07930"/>
<dbReference type="Proteomes" id="UP000076964">
    <property type="component" value="Unassembled WGS sequence"/>
</dbReference>
<dbReference type="InterPro" id="IPR007161">
    <property type="entry name" value="DUF364"/>
</dbReference>
<sequence length="247" mass="27491">MNIYERLLEKALSKGRGRIVEDVRLGLGYTAVKLDNSQIGLGYTIIEEKLSCNLLPPEVSFAEKPADVVAKYFLSANLLEAGVGLATINAILNQSRHDFLMGDPLKIAAVTPEDKVAMVGYFEPLAQKLKNKVAELWIFERNPARHAETLLESDMFDLLPQATIAIITSVTLINKTLEEIFEYLYRPREVILLGPSTPLFPEAFMDSPITILSGLLVKDEKILTLVSEAKGTKAFKPYVEKVNLKIK</sequence>
<gene>
    <name evidence="3" type="ORF">TH606_07930</name>
</gene>
<evidence type="ECO:0000313" key="4">
    <source>
        <dbReference type="Proteomes" id="UP000076964"/>
    </source>
</evidence>
<reference evidence="3 4" key="1">
    <citation type="submission" date="2016-02" db="EMBL/GenBank/DDBJ databases">
        <title>Draft genome sequence of Thermodesulfatator sp. S606.</title>
        <authorList>
            <person name="Lai Q."/>
            <person name="Cao J."/>
            <person name="Dupont S."/>
            <person name="Shao Z."/>
            <person name="Jebbar M."/>
            <person name="Alain K."/>
        </authorList>
    </citation>
    <scope>NUCLEOTIDE SEQUENCE [LARGE SCALE GENOMIC DNA]</scope>
    <source>
        <strain evidence="3 4">S606</strain>
    </source>
</reference>
<organism evidence="3 4">
    <name type="scientific">Thermodesulfatator autotrophicus</name>
    <dbReference type="NCBI Taxonomy" id="1795632"/>
    <lineage>
        <taxon>Bacteria</taxon>
        <taxon>Pseudomonadati</taxon>
        <taxon>Thermodesulfobacteriota</taxon>
        <taxon>Thermodesulfobacteria</taxon>
        <taxon>Thermodesulfobacteriales</taxon>
        <taxon>Thermodesulfatatoraceae</taxon>
        <taxon>Thermodesulfatator</taxon>
    </lineage>
</organism>
<dbReference type="Gene3D" id="3.30.390.100">
    <property type="match status" value="1"/>
</dbReference>
<evidence type="ECO:0000259" key="2">
    <source>
        <dbReference type="Pfam" id="PF13938"/>
    </source>
</evidence>
<comment type="caution">
    <text evidence="3">The sequence shown here is derived from an EMBL/GenBank/DDBJ whole genome shotgun (WGS) entry which is preliminary data.</text>
</comment>
<feature type="domain" description="Putative heavy-metal chelation" evidence="1">
    <location>
        <begin position="103"/>
        <end position="244"/>
    </location>
</feature>
<dbReference type="OrthoDB" id="9806942at2"/>
<dbReference type="InterPro" id="IPR025251">
    <property type="entry name" value="DUF4213"/>
</dbReference>
<dbReference type="RefSeq" id="WP_068542689.1">
    <property type="nucleotide sequence ID" value="NZ_LSFI01000035.1"/>
</dbReference>
<dbReference type="Gene3D" id="3.40.50.11590">
    <property type="match status" value="1"/>
</dbReference>
<name>A0A177E8C5_9BACT</name>
<evidence type="ECO:0000259" key="1">
    <source>
        <dbReference type="Pfam" id="PF04016"/>
    </source>
</evidence>
<dbReference type="SUPFAM" id="SSF159713">
    <property type="entry name" value="Dhaf3308-like"/>
    <property type="match status" value="1"/>
</dbReference>
<dbReference type="EMBL" id="LSFI01000035">
    <property type="protein sequence ID" value="OAG27269.1"/>
    <property type="molecule type" value="Genomic_DNA"/>
</dbReference>
<proteinExistence type="predicted"/>
<feature type="domain" description="DUF4213" evidence="2">
    <location>
        <begin position="9"/>
        <end position="91"/>
    </location>
</feature>
<keyword evidence="4" id="KW-1185">Reference proteome</keyword>
<dbReference type="Pfam" id="PF04016">
    <property type="entry name" value="DUF364"/>
    <property type="match status" value="1"/>
</dbReference>
<evidence type="ECO:0008006" key="5">
    <source>
        <dbReference type="Google" id="ProtNLM"/>
    </source>
</evidence>
<accession>A0A177E8C5</accession>
<evidence type="ECO:0000313" key="3">
    <source>
        <dbReference type="EMBL" id="OAG27269.1"/>
    </source>
</evidence>
<dbReference type="Pfam" id="PF13938">
    <property type="entry name" value="DUF4213"/>
    <property type="match status" value="1"/>
</dbReference>
<dbReference type="AlphaFoldDB" id="A0A177E8C5"/>
<protein>
    <recommendedName>
        <fullName evidence="5">Heavy-metal chelation domain-containing protein</fullName>
    </recommendedName>
</protein>